<keyword evidence="2" id="KW-1185">Reference proteome</keyword>
<comment type="caution">
    <text evidence="1">The sequence shown here is derived from an EMBL/GenBank/DDBJ whole genome shotgun (WGS) entry which is preliminary data.</text>
</comment>
<dbReference type="EMBL" id="JANLCJ010000381">
    <property type="protein sequence ID" value="MCS5737062.1"/>
    <property type="molecule type" value="Genomic_DNA"/>
</dbReference>
<accession>A0ABT2HAV5</accession>
<feature type="non-terminal residue" evidence="1">
    <location>
        <position position="1"/>
    </location>
</feature>
<name>A0ABT2HAV5_9MICO</name>
<dbReference type="RefSeq" id="WP_259543366.1">
    <property type="nucleotide sequence ID" value="NZ_JANLCJ010000381.1"/>
</dbReference>
<dbReference type="Proteomes" id="UP001165586">
    <property type="component" value="Unassembled WGS sequence"/>
</dbReference>
<organism evidence="1 2">
    <name type="scientific">Herbiconiux daphne</name>
    <dbReference type="NCBI Taxonomy" id="2970914"/>
    <lineage>
        <taxon>Bacteria</taxon>
        <taxon>Bacillati</taxon>
        <taxon>Actinomycetota</taxon>
        <taxon>Actinomycetes</taxon>
        <taxon>Micrococcales</taxon>
        <taxon>Microbacteriaceae</taxon>
        <taxon>Herbiconiux</taxon>
    </lineage>
</organism>
<sequence>KQQQKFVAELSNLRKVDCSRYVDEIKRLYGEDVQPYYYYAHIFGDTATHGNHPFRDGLNIHTSYVLNEYERDGERFIQTMNTLYKVRSNDNTSD</sequence>
<gene>
    <name evidence="1" type="ORF">N1032_25370</name>
</gene>
<reference evidence="1" key="1">
    <citation type="submission" date="2022-08" db="EMBL/GenBank/DDBJ databases">
        <authorList>
            <person name="Deng Y."/>
            <person name="Han X.-F."/>
            <person name="Zhang Y.-Q."/>
        </authorList>
    </citation>
    <scope>NUCLEOTIDE SEQUENCE</scope>
    <source>
        <strain evidence="1">CPCC 203386</strain>
    </source>
</reference>
<protein>
    <submittedName>
        <fullName evidence="1">Uncharacterized protein</fullName>
    </submittedName>
</protein>
<evidence type="ECO:0000313" key="2">
    <source>
        <dbReference type="Proteomes" id="UP001165586"/>
    </source>
</evidence>
<evidence type="ECO:0000313" key="1">
    <source>
        <dbReference type="EMBL" id="MCS5737062.1"/>
    </source>
</evidence>
<proteinExistence type="predicted"/>